<keyword evidence="3 6" id="KW-0418">Kinase</keyword>
<dbReference type="InterPro" id="IPR050406">
    <property type="entry name" value="FGGY_Carb_Kinase"/>
</dbReference>
<name>A0ABT3CNJ2_9BACT</name>
<evidence type="ECO:0000313" key="7">
    <source>
        <dbReference type="Proteomes" id="UP001300692"/>
    </source>
</evidence>
<dbReference type="EMBL" id="JAOYOD010000001">
    <property type="protein sequence ID" value="MCV9385212.1"/>
    <property type="molecule type" value="Genomic_DNA"/>
</dbReference>
<dbReference type="Proteomes" id="UP001300692">
    <property type="component" value="Unassembled WGS sequence"/>
</dbReference>
<gene>
    <name evidence="6" type="ORF">N7U62_00980</name>
</gene>
<evidence type="ECO:0000313" key="6">
    <source>
        <dbReference type="EMBL" id="MCV9385212.1"/>
    </source>
</evidence>
<keyword evidence="7" id="KW-1185">Reference proteome</keyword>
<dbReference type="CDD" id="cd07809">
    <property type="entry name" value="ASKHA_NBD_FGGY_BaXK-like"/>
    <property type="match status" value="1"/>
</dbReference>
<dbReference type="PANTHER" id="PTHR43095">
    <property type="entry name" value="SUGAR KINASE"/>
    <property type="match status" value="1"/>
</dbReference>
<dbReference type="Gene3D" id="1.10.10.10">
    <property type="entry name" value="Winged helix-like DNA-binding domain superfamily/Winged helix DNA-binding domain"/>
    <property type="match status" value="1"/>
</dbReference>
<evidence type="ECO:0000256" key="3">
    <source>
        <dbReference type="ARBA" id="ARBA00022777"/>
    </source>
</evidence>
<feature type="domain" description="Carbohydrate kinase FGGY N-terminal" evidence="4">
    <location>
        <begin position="2"/>
        <end position="245"/>
    </location>
</feature>
<dbReference type="InterPro" id="IPR018484">
    <property type="entry name" value="FGGY_N"/>
</dbReference>
<dbReference type="PANTHER" id="PTHR43095:SF5">
    <property type="entry name" value="XYLULOSE KINASE"/>
    <property type="match status" value="1"/>
</dbReference>
<keyword evidence="2" id="KW-0808">Transferase</keyword>
<dbReference type="GO" id="GO:0016301">
    <property type="term" value="F:kinase activity"/>
    <property type="evidence" value="ECO:0007669"/>
    <property type="project" value="UniProtKB-KW"/>
</dbReference>
<evidence type="ECO:0000256" key="1">
    <source>
        <dbReference type="ARBA" id="ARBA00009156"/>
    </source>
</evidence>
<dbReference type="Pfam" id="PF02782">
    <property type="entry name" value="FGGY_C"/>
    <property type="match status" value="1"/>
</dbReference>
<proteinExistence type="inferred from homology"/>
<evidence type="ECO:0000259" key="4">
    <source>
        <dbReference type="Pfam" id="PF00370"/>
    </source>
</evidence>
<dbReference type="SUPFAM" id="SSF53067">
    <property type="entry name" value="Actin-like ATPase domain"/>
    <property type="match status" value="2"/>
</dbReference>
<comment type="similarity">
    <text evidence="1">Belongs to the FGGY kinase family.</text>
</comment>
<protein>
    <submittedName>
        <fullName evidence="6">FGGY family carbohydrate kinase</fullName>
    </submittedName>
</protein>
<dbReference type="InterPro" id="IPR018485">
    <property type="entry name" value="FGGY_C"/>
</dbReference>
<dbReference type="InterPro" id="IPR043129">
    <property type="entry name" value="ATPase_NBD"/>
</dbReference>
<sequence>MYLLGYEVGSTAIKVAVIQAEQNKVVDVLQHPEHDLSIITKHSGWAEQHPDMWWQELCMATRKILSKNKINPRDIAGIGIAYQMHGLVLIDQDHKALRPSIIWNDSRAVAIGKKAFKDLGEQECLENYLNSPGNFTASKLRWVKDNEPDIYDRIYKIMLPGDYIAMKLTGKIQTTISGLSEAILWDFKQKKPAKKVLDYYGIDEDMIPEIVPTFDVHGTLTPEAAELAGLAAGIPVTYRAGDQPNNALSLNVLNPGEIAATSAESGVVYGIVDRPKYDQRSRVNSFAHVNYEDNFDRIGVLLCLNGAGNQYGWMKHQIAQSGRHYDDMERMAATVPIGSDDLCILPFGNGAERMLDEKSINSHIMNMEFNRHGRGHLYRAALEGVAFSFAYGMNLLKEMGLEVDILRVTNDNMFQSEVFSMTLATLLDCHIEVVDTTGAIGAARAAGVASGVYASLEEALSHVTPSTIFEPRLNQPRCIQAYHHWVSYLDQTLYEIPSKANRPEVLREKNKALKTSLEEKNKELASSAMQVHNKDEFILEIKQNLSEIANGNMSDDQKKQINKLIQKMEDHVDKNKDWENFEEKFNLLHSDFFKKLKEDHPKLSVAEAKLCMLLKMKLSTKEIANQLNLSVRGVETRRYRLRKKLQLPKEIELENYVDRV</sequence>
<dbReference type="Gene3D" id="3.30.420.40">
    <property type="match status" value="2"/>
</dbReference>
<comment type="caution">
    <text evidence="6">The sequence shown here is derived from an EMBL/GenBank/DDBJ whole genome shotgun (WGS) entry which is preliminary data.</text>
</comment>
<dbReference type="Pfam" id="PF00370">
    <property type="entry name" value="FGGY_N"/>
    <property type="match status" value="1"/>
</dbReference>
<dbReference type="SUPFAM" id="SSF46894">
    <property type="entry name" value="C-terminal effector domain of the bipartite response regulators"/>
    <property type="match status" value="1"/>
</dbReference>
<dbReference type="RefSeq" id="WP_264136005.1">
    <property type="nucleotide sequence ID" value="NZ_JAOYOD010000001.1"/>
</dbReference>
<evidence type="ECO:0000256" key="2">
    <source>
        <dbReference type="ARBA" id="ARBA00022679"/>
    </source>
</evidence>
<dbReference type="InterPro" id="IPR036388">
    <property type="entry name" value="WH-like_DNA-bd_sf"/>
</dbReference>
<accession>A0ABT3CNJ2</accession>
<organism evidence="6 7">
    <name type="scientific">Reichenbachiella ulvae</name>
    <dbReference type="NCBI Taxonomy" id="2980104"/>
    <lineage>
        <taxon>Bacteria</taxon>
        <taxon>Pseudomonadati</taxon>
        <taxon>Bacteroidota</taxon>
        <taxon>Cytophagia</taxon>
        <taxon>Cytophagales</taxon>
        <taxon>Reichenbachiellaceae</taxon>
        <taxon>Reichenbachiella</taxon>
    </lineage>
</organism>
<reference evidence="6 7" key="1">
    <citation type="submission" date="2022-10" db="EMBL/GenBank/DDBJ databases">
        <title>Comparative genomics and taxonomic characterization of three novel marine species of genus Reichenbachiella exhibiting antioxidant and polysaccharide degradation activities.</title>
        <authorList>
            <person name="Muhammad N."/>
            <person name="Lee Y.-J."/>
            <person name="Ko J."/>
            <person name="Kim S.-G."/>
        </authorList>
    </citation>
    <scope>NUCLEOTIDE SEQUENCE [LARGE SCALE GENOMIC DNA]</scope>
    <source>
        <strain evidence="6 7">ABR2-5</strain>
    </source>
</reference>
<dbReference type="InterPro" id="IPR016032">
    <property type="entry name" value="Sig_transdc_resp-reg_C-effctor"/>
</dbReference>
<feature type="domain" description="Carbohydrate kinase FGGY C-terminal" evidence="5">
    <location>
        <begin position="305"/>
        <end position="449"/>
    </location>
</feature>
<evidence type="ECO:0000259" key="5">
    <source>
        <dbReference type="Pfam" id="PF02782"/>
    </source>
</evidence>